<proteinExistence type="predicted"/>
<dbReference type="Proteomes" id="UP001305414">
    <property type="component" value="Unassembled WGS sequence"/>
</dbReference>
<protein>
    <submittedName>
        <fullName evidence="1">Uncharacterized protein</fullName>
    </submittedName>
</protein>
<organism evidence="1 2">
    <name type="scientific">Xylaria bambusicola</name>
    <dbReference type="NCBI Taxonomy" id="326684"/>
    <lineage>
        <taxon>Eukaryota</taxon>
        <taxon>Fungi</taxon>
        <taxon>Dikarya</taxon>
        <taxon>Ascomycota</taxon>
        <taxon>Pezizomycotina</taxon>
        <taxon>Sordariomycetes</taxon>
        <taxon>Xylariomycetidae</taxon>
        <taxon>Xylariales</taxon>
        <taxon>Xylariaceae</taxon>
        <taxon>Xylaria</taxon>
    </lineage>
</organism>
<keyword evidence="2" id="KW-1185">Reference proteome</keyword>
<evidence type="ECO:0000313" key="2">
    <source>
        <dbReference type="Proteomes" id="UP001305414"/>
    </source>
</evidence>
<evidence type="ECO:0000313" key="1">
    <source>
        <dbReference type="EMBL" id="KAK5631362.1"/>
    </source>
</evidence>
<name>A0AAN7UM76_9PEZI</name>
<gene>
    <name evidence="1" type="ORF">RRF57_007076</name>
</gene>
<dbReference type="AlphaFoldDB" id="A0AAN7UM76"/>
<comment type="caution">
    <text evidence="1">The sequence shown here is derived from an EMBL/GenBank/DDBJ whole genome shotgun (WGS) entry which is preliminary data.</text>
</comment>
<reference evidence="1 2" key="1">
    <citation type="submission" date="2023-10" db="EMBL/GenBank/DDBJ databases">
        <title>Draft genome sequence of Xylaria bambusicola isolate GMP-LS, the root and basal stem rot pathogen of sugarcane in Indonesia.</title>
        <authorList>
            <person name="Selvaraj P."/>
            <person name="Muralishankar V."/>
            <person name="Muruganantham S."/>
            <person name="Sp S."/>
            <person name="Haryani S."/>
            <person name="Lau K.J.X."/>
            <person name="Naqvi N.I."/>
        </authorList>
    </citation>
    <scope>NUCLEOTIDE SEQUENCE [LARGE SCALE GENOMIC DNA]</scope>
    <source>
        <strain evidence="1">GMP-LS</strain>
    </source>
</reference>
<sequence>MLITFEPEIPRPELAENSYSKVEEKPSVYFVYCPDPSQSPTVQEWAAMLKLKCENVALLMLKGFYWNSTNVIREEGFIDHDFGEFIRRDRKNWGVKRHYFLESRLEEQQGFPHWNATIEVVALHIYTISTFDLSQLSQRTMQVAWATDRAGRLVYHWHFGQYDMCLNAIYDHMVLEGEWPWPKDPRSGGAPMKQEELSAAF</sequence>
<accession>A0AAN7UM76</accession>
<dbReference type="EMBL" id="JAWHQM010000019">
    <property type="protein sequence ID" value="KAK5631362.1"/>
    <property type="molecule type" value="Genomic_DNA"/>
</dbReference>